<dbReference type="KEGG" id="mlr:MELLADRAFT_86531"/>
<proteinExistence type="predicted"/>
<dbReference type="OrthoDB" id="2502820at2759"/>
<evidence type="ECO:0000256" key="2">
    <source>
        <dbReference type="ARBA" id="ARBA00022692"/>
    </source>
</evidence>
<dbReference type="RefSeq" id="XP_007410199.1">
    <property type="nucleotide sequence ID" value="XM_007410137.1"/>
</dbReference>
<comment type="subcellular location">
    <subcellularLocation>
        <location evidence="1">Membrane</location>
        <topology evidence="1">Multi-pass membrane protein</topology>
    </subcellularLocation>
</comment>
<evidence type="ECO:0000256" key="3">
    <source>
        <dbReference type="ARBA" id="ARBA00022989"/>
    </source>
</evidence>
<evidence type="ECO:0000256" key="1">
    <source>
        <dbReference type="ARBA" id="ARBA00004141"/>
    </source>
</evidence>
<dbReference type="EMBL" id="GL883108">
    <property type="protein sequence ID" value="EGG06365.1"/>
    <property type="molecule type" value="Genomic_DNA"/>
</dbReference>
<keyword evidence="8" id="KW-1185">Reference proteome</keyword>
<feature type="region of interest" description="Disordered" evidence="5">
    <location>
        <begin position="191"/>
        <end position="239"/>
    </location>
</feature>
<feature type="transmembrane region" description="Helical" evidence="6">
    <location>
        <begin position="250"/>
        <end position="269"/>
    </location>
</feature>
<dbReference type="GeneID" id="18934219"/>
<dbReference type="GO" id="GO:0016020">
    <property type="term" value="C:membrane"/>
    <property type="evidence" value="ECO:0007669"/>
    <property type="project" value="UniProtKB-SubCell"/>
</dbReference>
<dbReference type="AlphaFoldDB" id="F4RM52"/>
<evidence type="ECO:0000313" key="8">
    <source>
        <dbReference type="Proteomes" id="UP000001072"/>
    </source>
</evidence>
<dbReference type="Proteomes" id="UP000001072">
    <property type="component" value="Unassembled WGS sequence"/>
</dbReference>
<dbReference type="eggNOG" id="ENOG502QQ63">
    <property type="taxonomic scope" value="Eukaryota"/>
</dbReference>
<sequence>MKFISIPLTIFCRALLKFIREDGPALAITYITIICGVLFLLLFAFLIELCLEPLPIQFPATAIDRAFRFINASLRPAADWTIGNMGVFFTPSFILIPTRPAISAGEIGLLCAMFLPAFLITWIGTVLLCKLVTFLTKEDQNKNLVTTDVRESDAKKSSSGAADAVCINVMTLSQASDHEADRNVISSQAYTSQSHGSSGSTSSDHSNRGPNCFEPEKGDGDAGSAKSIKTTKNDPDFSSTEEEFTTKIKLWFNPLVYFCVFLVGLPLYFTPGGNPRSLPLFLSTLSLSWQFSRRVVPKLWQTALHPILVTSIITVLCIWGFGAMKGIGLVENLSHFTSGTTYLLILRHSRGVAIDAPGAGDVLKSILVAGIISLAFPLFKYRQGLYDNMFKIIFVTLPNCAVSLLLWPYMSHRMGIAPDRGVSFAGRFLSTPFGIQMLSAVRGDQSLVVVLICVTGILAVLTKDLLFALLRVRTKAGSDDSFTIGATLGVIGGAIGTATLMDNHPQAAAIATVTFVLYGVAMLSLVAIPQVANYVGFLAGLGL</sequence>
<feature type="transmembrane region" description="Helical" evidence="6">
    <location>
        <begin position="391"/>
        <end position="410"/>
    </location>
</feature>
<reference evidence="8" key="1">
    <citation type="journal article" date="2011" name="Proc. Natl. Acad. Sci. U.S.A.">
        <title>Obligate biotrophy features unraveled by the genomic analysis of rust fungi.</title>
        <authorList>
            <person name="Duplessis S."/>
            <person name="Cuomo C.A."/>
            <person name="Lin Y.-C."/>
            <person name="Aerts A."/>
            <person name="Tisserant E."/>
            <person name="Veneault-Fourrey C."/>
            <person name="Joly D.L."/>
            <person name="Hacquard S."/>
            <person name="Amselem J."/>
            <person name="Cantarel B.L."/>
            <person name="Chiu R."/>
            <person name="Coutinho P.M."/>
            <person name="Feau N."/>
            <person name="Field M."/>
            <person name="Frey P."/>
            <person name="Gelhaye E."/>
            <person name="Goldberg J."/>
            <person name="Grabherr M.G."/>
            <person name="Kodira C.D."/>
            <person name="Kohler A."/>
            <person name="Kuees U."/>
            <person name="Lindquist E.A."/>
            <person name="Lucas S.M."/>
            <person name="Mago R."/>
            <person name="Mauceli E."/>
            <person name="Morin E."/>
            <person name="Murat C."/>
            <person name="Pangilinan J.L."/>
            <person name="Park R."/>
            <person name="Pearson M."/>
            <person name="Quesneville H."/>
            <person name="Rouhier N."/>
            <person name="Sakthikumar S."/>
            <person name="Salamov A.A."/>
            <person name="Schmutz J."/>
            <person name="Selles B."/>
            <person name="Shapiro H."/>
            <person name="Tanguay P."/>
            <person name="Tuskan G.A."/>
            <person name="Henrissat B."/>
            <person name="Van de Peer Y."/>
            <person name="Rouze P."/>
            <person name="Ellis J.G."/>
            <person name="Dodds P.N."/>
            <person name="Schein J.E."/>
            <person name="Zhong S."/>
            <person name="Hamelin R.C."/>
            <person name="Grigoriev I.V."/>
            <person name="Szabo L.J."/>
            <person name="Martin F."/>
        </authorList>
    </citation>
    <scope>NUCLEOTIDE SEQUENCE [LARGE SCALE GENOMIC DNA]</scope>
    <source>
        <strain evidence="8">98AG31 / pathotype 3-4-7</strain>
    </source>
</reference>
<gene>
    <name evidence="7" type="ORF">MELLADRAFT_86531</name>
</gene>
<name>F4RM52_MELLP</name>
<organism evidence="8">
    <name type="scientific">Melampsora larici-populina (strain 98AG31 / pathotype 3-4-7)</name>
    <name type="common">Poplar leaf rust fungus</name>
    <dbReference type="NCBI Taxonomy" id="747676"/>
    <lineage>
        <taxon>Eukaryota</taxon>
        <taxon>Fungi</taxon>
        <taxon>Dikarya</taxon>
        <taxon>Basidiomycota</taxon>
        <taxon>Pucciniomycotina</taxon>
        <taxon>Pucciniomycetes</taxon>
        <taxon>Pucciniales</taxon>
        <taxon>Melampsoraceae</taxon>
        <taxon>Melampsora</taxon>
    </lineage>
</organism>
<evidence type="ECO:0008006" key="9">
    <source>
        <dbReference type="Google" id="ProtNLM"/>
    </source>
</evidence>
<dbReference type="Pfam" id="PF04172">
    <property type="entry name" value="LrgB"/>
    <property type="match status" value="1"/>
</dbReference>
<keyword evidence="4 6" id="KW-0472">Membrane</keyword>
<dbReference type="InterPro" id="IPR007300">
    <property type="entry name" value="CidB/LrgB"/>
</dbReference>
<evidence type="ECO:0000313" key="7">
    <source>
        <dbReference type="EMBL" id="EGG06365.1"/>
    </source>
</evidence>
<feature type="transmembrane region" description="Helical" evidence="6">
    <location>
        <begin position="507"/>
        <end position="528"/>
    </location>
</feature>
<protein>
    <recommendedName>
        <fullName evidence="9">LrgB-like protein</fullName>
    </recommendedName>
</protein>
<feature type="transmembrane region" description="Helical" evidence="6">
    <location>
        <begin position="107"/>
        <end position="132"/>
    </location>
</feature>
<feature type="transmembrane region" description="Helical" evidence="6">
    <location>
        <begin position="303"/>
        <end position="324"/>
    </location>
</feature>
<feature type="transmembrane region" description="Helical" evidence="6">
    <location>
        <begin position="482"/>
        <end position="501"/>
    </location>
</feature>
<keyword evidence="3 6" id="KW-1133">Transmembrane helix</keyword>
<evidence type="ECO:0000256" key="6">
    <source>
        <dbReference type="SAM" id="Phobius"/>
    </source>
</evidence>
<dbReference type="InParanoid" id="F4RM52"/>
<dbReference type="VEuPathDB" id="FungiDB:MELLADRAFT_86531"/>
<evidence type="ECO:0000256" key="4">
    <source>
        <dbReference type="ARBA" id="ARBA00023136"/>
    </source>
</evidence>
<feature type="transmembrane region" description="Helical" evidence="6">
    <location>
        <begin position="26"/>
        <end position="47"/>
    </location>
</feature>
<feature type="compositionally biased region" description="Low complexity" evidence="5">
    <location>
        <begin position="191"/>
        <end position="204"/>
    </location>
</feature>
<evidence type="ECO:0000256" key="5">
    <source>
        <dbReference type="SAM" id="MobiDB-lite"/>
    </source>
</evidence>
<feature type="transmembrane region" description="Helical" evidence="6">
    <location>
        <begin position="77"/>
        <end position="95"/>
    </location>
</feature>
<feature type="transmembrane region" description="Helical" evidence="6">
    <location>
        <begin position="447"/>
        <end position="470"/>
    </location>
</feature>
<dbReference type="HOGENOM" id="CLU_024337_1_0_1"/>
<accession>F4RM52</accession>
<dbReference type="PANTHER" id="PTHR30249">
    <property type="entry name" value="PUTATIVE SEROTONIN TRANSPORTER"/>
    <property type="match status" value="1"/>
</dbReference>
<keyword evidence="2 6" id="KW-0812">Transmembrane</keyword>
<dbReference type="PANTHER" id="PTHR30249:SF0">
    <property type="entry name" value="PLASTIDAL GLYCOLATE_GLYCERATE TRANSLOCATOR 1, CHLOROPLASTIC"/>
    <property type="match status" value="1"/>
</dbReference>